<feature type="domain" description="DNA methylase N-4/N-6" evidence="5">
    <location>
        <begin position="11"/>
        <end position="83"/>
    </location>
</feature>
<dbReference type="Proteomes" id="UP000316921">
    <property type="component" value="Chromosome"/>
</dbReference>
<gene>
    <name evidence="6" type="ORF">Pla133_43510</name>
</gene>
<sequence length="230" mass="26365">MRRHAQPRLQTTTLWHHPSQQYGDEQFGDPRYTGRTPAYVVWNVLERYTRPGDRVLDPFAGGGTAVDVARSMERVGLGFDLAETSAGLPRADARHLPLVSDSVDFVFMDPPYSTHVDYSEDGRCIGKLDAFEDAYFEALDGVFAEAWRVLRDRRFLAVYVQDTFVKKRGFVSIGAELYVLLRRRFRPVDHVAVVRGNRNLEKPNFHRAAAEGNFFLRGFNHLLLFKKEVD</sequence>
<dbReference type="PROSITE" id="PS00092">
    <property type="entry name" value="N6_MTASE"/>
    <property type="match status" value="1"/>
</dbReference>
<dbReference type="Pfam" id="PF01555">
    <property type="entry name" value="N6_N4_Mtase"/>
    <property type="match status" value="1"/>
</dbReference>
<keyword evidence="7" id="KW-1185">Reference proteome</keyword>
<dbReference type="InterPro" id="IPR002052">
    <property type="entry name" value="DNA_methylase_N6_adenine_CS"/>
</dbReference>
<dbReference type="SUPFAM" id="SSF53335">
    <property type="entry name" value="S-adenosyl-L-methionine-dependent methyltransferases"/>
    <property type="match status" value="2"/>
</dbReference>
<evidence type="ECO:0000256" key="4">
    <source>
        <dbReference type="SAM" id="MobiDB-lite"/>
    </source>
</evidence>
<feature type="compositionally biased region" description="Polar residues" evidence="4">
    <location>
        <begin position="8"/>
        <end position="23"/>
    </location>
</feature>
<dbReference type="GO" id="GO:0008170">
    <property type="term" value="F:N-methyltransferase activity"/>
    <property type="evidence" value="ECO:0007669"/>
    <property type="project" value="InterPro"/>
</dbReference>
<dbReference type="InterPro" id="IPR002941">
    <property type="entry name" value="DNA_methylase_N4/N6"/>
</dbReference>
<keyword evidence="3 6" id="KW-0808">Transferase</keyword>
<reference evidence="6 7" key="1">
    <citation type="submission" date="2019-02" db="EMBL/GenBank/DDBJ databases">
        <title>Deep-cultivation of Planctomycetes and their phenomic and genomic characterization uncovers novel biology.</title>
        <authorList>
            <person name="Wiegand S."/>
            <person name="Jogler M."/>
            <person name="Boedeker C."/>
            <person name="Pinto D."/>
            <person name="Vollmers J."/>
            <person name="Rivas-Marin E."/>
            <person name="Kohn T."/>
            <person name="Peeters S.H."/>
            <person name="Heuer A."/>
            <person name="Rast P."/>
            <person name="Oberbeckmann S."/>
            <person name="Bunk B."/>
            <person name="Jeske O."/>
            <person name="Meyerdierks A."/>
            <person name="Storesund J.E."/>
            <person name="Kallscheuer N."/>
            <person name="Luecker S."/>
            <person name="Lage O.M."/>
            <person name="Pohl T."/>
            <person name="Merkel B.J."/>
            <person name="Hornburger P."/>
            <person name="Mueller R.-W."/>
            <person name="Bruemmer F."/>
            <person name="Labrenz M."/>
            <person name="Spormann A.M."/>
            <person name="Op den Camp H."/>
            <person name="Overmann J."/>
            <person name="Amann R."/>
            <person name="Jetten M.S.M."/>
            <person name="Mascher T."/>
            <person name="Medema M.H."/>
            <person name="Devos D.P."/>
            <person name="Kaster A.-K."/>
            <person name="Ovreas L."/>
            <person name="Rohde M."/>
            <person name="Galperin M.Y."/>
            <person name="Jogler C."/>
        </authorList>
    </citation>
    <scope>NUCLEOTIDE SEQUENCE [LARGE SCALE GENOMIC DNA]</scope>
    <source>
        <strain evidence="6 7">Pla133</strain>
    </source>
</reference>
<dbReference type="RefSeq" id="WP_145068947.1">
    <property type="nucleotide sequence ID" value="NZ_CP036287.1"/>
</dbReference>
<dbReference type="Gene3D" id="3.40.50.150">
    <property type="entry name" value="Vaccinia Virus protein VP39"/>
    <property type="match status" value="2"/>
</dbReference>
<dbReference type="KEGG" id="pbap:Pla133_43510"/>
<evidence type="ECO:0000313" key="6">
    <source>
        <dbReference type="EMBL" id="QDU69234.1"/>
    </source>
</evidence>
<evidence type="ECO:0000313" key="7">
    <source>
        <dbReference type="Proteomes" id="UP000316921"/>
    </source>
</evidence>
<comment type="similarity">
    <text evidence="1">Belongs to the N(4)/N(6)-methyltransferase family.</text>
</comment>
<evidence type="ECO:0000256" key="1">
    <source>
        <dbReference type="ARBA" id="ARBA00006594"/>
    </source>
</evidence>
<dbReference type="AlphaFoldDB" id="A0A518BQH7"/>
<accession>A0A518BQH7</accession>
<dbReference type="GO" id="GO:0032259">
    <property type="term" value="P:methylation"/>
    <property type="evidence" value="ECO:0007669"/>
    <property type="project" value="UniProtKB-KW"/>
</dbReference>
<name>A0A518BQH7_9BACT</name>
<evidence type="ECO:0000256" key="3">
    <source>
        <dbReference type="ARBA" id="ARBA00022679"/>
    </source>
</evidence>
<dbReference type="EMBL" id="CP036287">
    <property type="protein sequence ID" value="QDU69234.1"/>
    <property type="molecule type" value="Genomic_DNA"/>
</dbReference>
<proteinExistence type="inferred from homology"/>
<dbReference type="REBASE" id="356981">
    <property type="entry name" value="M.PbaPla133ORF43510P"/>
</dbReference>
<evidence type="ECO:0000259" key="5">
    <source>
        <dbReference type="Pfam" id="PF01555"/>
    </source>
</evidence>
<dbReference type="GO" id="GO:0003677">
    <property type="term" value="F:DNA binding"/>
    <property type="evidence" value="ECO:0007669"/>
    <property type="project" value="InterPro"/>
</dbReference>
<feature type="region of interest" description="Disordered" evidence="4">
    <location>
        <begin position="1"/>
        <end position="29"/>
    </location>
</feature>
<evidence type="ECO:0000256" key="2">
    <source>
        <dbReference type="ARBA" id="ARBA00022603"/>
    </source>
</evidence>
<dbReference type="InterPro" id="IPR029063">
    <property type="entry name" value="SAM-dependent_MTases_sf"/>
</dbReference>
<protein>
    <submittedName>
        <fullName evidence="6">Putative methyltransferase</fullName>
    </submittedName>
</protein>
<organism evidence="6 7">
    <name type="scientific">Engelhardtia mirabilis</name>
    <dbReference type="NCBI Taxonomy" id="2528011"/>
    <lineage>
        <taxon>Bacteria</taxon>
        <taxon>Pseudomonadati</taxon>
        <taxon>Planctomycetota</taxon>
        <taxon>Planctomycetia</taxon>
        <taxon>Planctomycetia incertae sedis</taxon>
        <taxon>Engelhardtia</taxon>
    </lineage>
</organism>
<keyword evidence="2 6" id="KW-0489">Methyltransferase</keyword>